<sequence length="59" mass="6194">MVRQAEPSEFHPWTKTTGSGPAAATGCALAADAGPGRRDARARRSVQALRGRFLITGDV</sequence>
<organism evidence="2 3">
    <name type="scientific">Streptomyces finlayi</name>
    <dbReference type="NCBI Taxonomy" id="67296"/>
    <lineage>
        <taxon>Bacteria</taxon>
        <taxon>Bacillati</taxon>
        <taxon>Actinomycetota</taxon>
        <taxon>Actinomycetes</taxon>
        <taxon>Kitasatosporales</taxon>
        <taxon>Streptomycetaceae</taxon>
        <taxon>Streptomyces</taxon>
    </lineage>
</organism>
<reference evidence="2" key="2">
    <citation type="submission" date="2020-09" db="EMBL/GenBank/DDBJ databases">
        <authorList>
            <person name="Sun Q."/>
            <person name="Ohkuma M."/>
        </authorList>
    </citation>
    <scope>NUCLEOTIDE SEQUENCE</scope>
    <source>
        <strain evidence="2">JCM 4637</strain>
    </source>
</reference>
<reference evidence="2" key="1">
    <citation type="journal article" date="2014" name="Int. J. Syst. Evol. Microbiol.">
        <title>Complete genome sequence of Corynebacterium casei LMG S-19264T (=DSM 44701T), isolated from a smear-ripened cheese.</title>
        <authorList>
            <consortium name="US DOE Joint Genome Institute (JGI-PGF)"/>
            <person name="Walter F."/>
            <person name="Albersmeier A."/>
            <person name="Kalinowski J."/>
            <person name="Ruckert C."/>
        </authorList>
    </citation>
    <scope>NUCLEOTIDE SEQUENCE</scope>
    <source>
        <strain evidence="2">JCM 4637</strain>
    </source>
</reference>
<protein>
    <submittedName>
        <fullName evidence="2">Uncharacterized protein</fullName>
    </submittedName>
</protein>
<evidence type="ECO:0000256" key="1">
    <source>
        <dbReference type="SAM" id="MobiDB-lite"/>
    </source>
</evidence>
<dbReference type="EMBL" id="BMVC01000022">
    <property type="protein sequence ID" value="GHD14753.1"/>
    <property type="molecule type" value="Genomic_DNA"/>
</dbReference>
<dbReference type="Proteomes" id="UP000638353">
    <property type="component" value="Unassembled WGS sequence"/>
</dbReference>
<evidence type="ECO:0000313" key="3">
    <source>
        <dbReference type="Proteomes" id="UP000638353"/>
    </source>
</evidence>
<comment type="caution">
    <text evidence="2">The sequence shown here is derived from an EMBL/GenBank/DDBJ whole genome shotgun (WGS) entry which is preliminary data.</text>
</comment>
<name>A0A918X637_9ACTN</name>
<gene>
    <name evidence="2" type="ORF">GCM10010334_74140</name>
</gene>
<evidence type="ECO:0000313" key="2">
    <source>
        <dbReference type="EMBL" id="GHD14753.1"/>
    </source>
</evidence>
<dbReference type="AlphaFoldDB" id="A0A918X637"/>
<proteinExistence type="predicted"/>
<accession>A0A918X637</accession>
<dbReference type="PROSITE" id="PS51257">
    <property type="entry name" value="PROKAR_LIPOPROTEIN"/>
    <property type="match status" value="1"/>
</dbReference>
<feature type="region of interest" description="Disordered" evidence="1">
    <location>
        <begin position="1"/>
        <end position="39"/>
    </location>
</feature>
<feature type="compositionally biased region" description="Low complexity" evidence="1">
    <location>
        <begin position="20"/>
        <end position="34"/>
    </location>
</feature>